<reference evidence="3 4" key="2">
    <citation type="submission" date="2016-10" db="EMBL/GenBank/DDBJ databases">
        <authorList>
            <person name="Varghese N."/>
            <person name="Submissions S."/>
        </authorList>
    </citation>
    <scope>NUCLEOTIDE SEQUENCE [LARGE SCALE GENOMIC DNA]</scope>
    <source>
        <strain evidence="3">KHGC19</strain>
        <strain evidence="1 4">WCP15</strain>
    </source>
</reference>
<dbReference type="Proteomes" id="UP000199135">
    <property type="component" value="Unassembled WGS sequence"/>
</dbReference>
<protein>
    <submittedName>
        <fullName evidence="2">Uncharacterized protein</fullName>
    </submittedName>
</protein>
<dbReference type="RefSeq" id="WP_078686880.1">
    <property type="nucleotide sequence ID" value="NZ_FNWT01000013.1"/>
</dbReference>
<dbReference type="EMBL" id="FOGP01000002">
    <property type="protein sequence ID" value="SER41021.1"/>
    <property type="molecule type" value="Genomic_DNA"/>
</dbReference>
<proteinExistence type="predicted"/>
<gene>
    <name evidence="2" type="ORF">SAMN05216446_0693</name>
    <name evidence="1" type="ORF">SAMN05216447_11323</name>
</gene>
<sequence length="135" mass="14303">MTDQQNRLLGAVVALGATIADAMDDAPGFTPCATPAQMILVGLRTCSAQDDTGVEQRIAETLELAAHVADHRGVAVHTAADVESFSPAQRRLADELQSRASAADIQMITETEVAWLYRALAALEGDDDQATRLLA</sequence>
<evidence type="ECO:0000313" key="2">
    <source>
        <dbReference type="EMBL" id="SER41021.1"/>
    </source>
</evidence>
<evidence type="ECO:0000313" key="4">
    <source>
        <dbReference type="Proteomes" id="UP000199135"/>
    </source>
</evidence>
<accession>A0A1H9NYT2</accession>
<name>A0A1H9NYT2_9ACTN</name>
<organism evidence="2 3">
    <name type="scientific">Parafannyhessea umbonata</name>
    <dbReference type="NCBI Taxonomy" id="604330"/>
    <lineage>
        <taxon>Bacteria</taxon>
        <taxon>Bacillati</taxon>
        <taxon>Actinomycetota</taxon>
        <taxon>Coriobacteriia</taxon>
        <taxon>Coriobacteriales</taxon>
        <taxon>Atopobiaceae</taxon>
        <taxon>Parafannyhessea</taxon>
    </lineage>
</organism>
<dbReference type="AlphaFoldDB" id="A0A1H9NYT2"/>
<reference evidence="2" key="1">
    <citation type="submission" date="2016-10" db="EMBL/GenBank/DDBJ databases">
        <authorList>
            <person name="de Groot N.N."/>
        </authorList>
    </citation>
    <scope>NUCLEOTIDE SEQUENCE [LARGE SCALE GENOMIC DNA]</scope>
    <source>
        <strain evidence="2">KHGC19</strain>
    </source>
</reference>
<keyword evidence="4" id="KW-1185">Reference proteome</keyword>
<evidence type="ECO:0000313" key="1">
    <source>
        <dbReference type="EMBL" id="SEH68845.1"/>
    </source>
</evidence>
<dbReference type="Proteomes" id="UP000199128">
    <property type="component" value="Unassembled WGS sequence"/>
</dbReference>
<dbReference type="EMBL" id="FNWT01000013">
    <property type="protein sequence ID" value="SEH68845.1"/>
    <property type="molecule type" value="Genomic_DNA"/>
</dbReference>
<evidence type="ECO:0000313" key="3">
    <source>
        <dbReference type="Proteomes" id="UP000199128"/>
    </source>
</evidence>